<accession>V8N9N9</accession>
<evidence type="ECO:0000313" key="1">
    <source>
        <dbReference type="EMBL" id="ETE58373.1"/>
    </source>
</evidence>
<proteinExistence type="predicted"/>
<comment type="caution">
    <text evidence="1">The sequence shown here is derived from an EMBL/GenBank/DDBJ whole genome shotgun (WGS) entry which is preliminary data.</text>
</comment>
<reference evidence="1 2" key="1">
    <citation type="journal article" date="2013" name="Proc. Natl. Acad. Sci. U.S.A.">
        <title>The king cobra genome reveals dynamic gene evolution and adaptation in the snake venom system.</title>
        <authorList>
            <person name="Vonk F.J."/>
            <person name="Casewell N.R."/>
            <person name="Henkel C.V."/>
            <person name="Heimberg A.M."/>
            <person name="Jansen H.J."/>
            <person name="McCleary R.J."/>
            <person name="Kerkkamp H.M."/>
            <person name="Vos R.A."/>
            <person name="Guerreiro I."/>
            <person name="Calvete J.J."/>
            <person name="Wuster W."/>
            <person name="Woods A.E."/>
            <person name="Logan J.M."/>
            <person name="Harrison R.A."/>
            <person name="Castoe T.A."/>
            <person name="de Koning A.P."/>
            <person name="Pollock D.D."/>
            <person name="Yandell M."/>
            <person name="Calderon D."/>
            <person name="Renjifo C."/>
            <person name="Currier R.B."/>
            <person name="Salgado D."/>
            <person name="Pla D."/>
            <person name="Sanz L."/>
            <person name="Hyder A.S."/>
            <person name="Ribeiro J.M."/>
            <person name="Arntzen J.W."/>
            <person name="van den Thillart G.E."/>
            <person name="Boetzer M."/>
            <person name="Pirovano W."/>
            <person name="Dirks R.P."/>
            <person name="Spaink H.P."/>
            <person name="Duboule D."/>
            <person name="McGlinn E."/>
            <person name="Kini R.M."/>
            <person name="Richardson M.K."/>
        </authorList>
    </citation>
    <scope>NUCLEOTIDE SEQUENCE</scope>
    <source>
        <tissue evidence="1">Blood</tissue>
    </source>
</reference>
<name>V8N9N9_OPHHA</name>
<dbReference type="Proteomes" id="UP000018936">
    <property type="component" value="Unassembled WGS sequence"/>
</dbReference>
<feature type="non-terminal residue" evidence="1">
    <location>
        <position position="248"/>
    </location>
</feature>
<dbReference type="EMBL" id="AZIM01006839">
    <property type="protein sequence ID" value="ETE58373.1"/>
    <property type="molecule type" value="Genomic_DNA"/>
</dbReference>
<evidence type="ECO:0000313" key="2">
    <source>
        <dbReference type="Proteomes" id="UP000018936"/>
    </source>
</evidence>
<keyword evidence="2" id="KW-1185">Reference proteome</keyword>
<sequence>HTTPTKPRPHNRRRQGPIVQLAVSGPHPAHPEFRSSPPGTNPALQAYIHQLACMEHELENFLSEVRNWQGALGAKAGKEREPPNLKKWGSDKLCITVYEIADKGARGSSNRGGGTVNLRGVPSGELAAGMKGAQESLGQVIAKLGVVPAVGNEMPSWVAVCSEDLLDAHAARSHLDSGSFSNLATWGDVGTSTPRIPNQHACISSVWMHGLLVDTAEDLWLIQQSPVIDFRSRNWGLSDLPKSDLPGK</sequence>
<dbReference type="OrthoDB" id="9049718at2759"/>
<feature type="non-terminal residue" evidence="1">
    <location>
        <position position="1"/>
    </location>
</feature>
<dbReference type="AlphaFoldDB" id="V8N9N9"/>
<gene>
    <name evidence="1" type="ORF">L345_15906</name>
</gene>
<organism evidence="1 2">
    <name type="scientific">Ophiophagus hannah</name>
    <name type="common">King cobra</name>
    <name type="synonym">Naja hannah</name>
    <dbReference type="NCBI Taxonomy" id="8665"/>
    <lineage>
        <taxon>Eukaryota</taxon>
        <taxon>Metazoa</taxon>
        <taxon>Chordata</taxon>
        <taxon>Craniata</taxon>
        <taxon>Vertebrata</taxon>
        <taxon>Euteleostomi</taxon>
        <taxon>Lepidosauria</taxon>
        <taxon>Squamata</taxon>
        <taxon>Bifurcata</taxon>
        <taxon>Unidentata</taxon>
        <taxon>Episquamata</taxon>
        <taxon>Toxicofera</taxon>
        <taxon>Serpentes</taxon>
        <taxon>Colubroidea</taxon>
        <taxon>Elapidae</taxon>
        <taxon>Elapinae</taxon>
        <taxon>Ophiophagus</taxon>
    </lineage>
</organism>
<protein>
    <submittedName>
        <fullName evidence="1">Uncharacterized protein</fullName>
    </submittedName>
</protein>